<proteinExistence type="predicted"/>
<dbReference type="Proteomes" id="UP000321570">
    <property type="component" value="Unassembled WGS sequence"/>
</dbReference>
<evidence type="ECO:0000313" key="1">
    <source>
        <dbReference type="EMBL" id="VUZ53232.1"/>
    </source>
</evidence>
<dbReference type="AlphaFoldDB" id="A0A564Z188"/>
<evidence type="ECO:0000313" key="2">
    <source>
        <dbReference type="Proteomes" id="UP000321570"/>
    </source>
</evidence>
<organism evidence="1 2">
    <name type="scientific">Hymenolepis diminuta</name>
    <name type="common">Rat tapeworm</name>
    <dbReference type="NCBI Taxonomy" id="6216"/>
    <lineage>
        <taxon>Eukaryota</taxon>
        <taxon>Metazoa</taxon>
        <taxon>Spiralia</taxon>
        <taxon>Lophotrochozoa</taxon>
        <taxon>Platyhelminthes</taxon>
        <taxon>Cestoda</taxon>
        <taxon>Eucestoda</taxon>
        <taxon>Cyclophyllidea</taxon>
        <taxon>Hymenolepididae</taxon>
        <taxon>Hymenolepis</taxon>
    </lineage>
</organism>
<name>A0A564Z188_HYMDI</name>
<dbReference type="Gene3D" id="1.20.5.110">
    <property type="match status" value="1"/>
</dbReference>
<accession>A0A564Z188</accession>
<gene>
    <name evidence="1" type="ORF">WMSIL1_LOCUS11728</name>
</gene>
<evidence type="ECO:0008006" key="3">
    <source>
        <dbReference type="Google" id="ProtNLM"/>
    </source>
</evidence>
<protein>
    <recommendedName>
        <fullName evidence="3">Synaptosomal-associated protein</fullName>
    </recommendedName>
</protein>
<dbReference type="EMBL" id="CABIJS010000555">
    <property type="protein sequence ID" value="VUZ53232.1"/>
    <property type="molecule type" value="Genomic_DNA"/>
</dbReference>
<sequence>MAMDEPPAQMSELDQIKFKMNAVTDESLDATRRMMALCEEVSHSCTNNTPIYLDP</sequence>
<keyword evidence="2" id="KW-1185">Reference proteome</keyword>
<reference evidence="1 2" key="1">
    <citation type="submission" date="2019-07" db="EMBL/GenBank/DDBJ databases">
        <authorList>
            <person name="Jastrzebski P J."/>
            <person name="Paukszto L."/>
            <person name="Jastrzebski P J."/>
        </authorList>
    </citation>
    <scope>NUCLEOTIDE SEQUENCE [LARGE SCALE GENOMIC DNA]</scope>
    <source>
        <strain evidence="1 2">WMS-il1</strain>
    </source>
</reference>